<dbReference type="Proteomes" id="UP001221816">
    <property type="component" value="Unassembled WGS sequence"/>
</dbReference>
<comment type="caution">
    <text evidence="1">The sequence shown here is derived from an EMBL/GenBank/DDBJ whole genome shotgun (WGS) entry which is preliminary data.</text>
</comment>
<evidence type="ECO:0000313" key="2">
    <source>
        <dbReference type="Proteomes" id="UP001221816"/>
    </source>
</evidence>
<proteinExistence type="predicted"/>
<keyword evidence="2" id="KW-1185">Reference proteome</keyword>
<protein>
    <submittedName>
        <fullName evidence="1">Uncharacterized protein</fullName>
    </submittedName>
</protein>
<organism evidence="1 2">
    <name type="scientific">Klebsiella pasteurii</name>
    <dbReference type="NCBI Taxonomy" id="2587529"/>
    <lineage>
        <taxon>Bacteria</taxon>
        <taxon>Pseudomonadati</taxon>
        <taxon>Pseudomonadota</taxon>
        <taxon>Gammaproteobacteria</taxon>
        <taxon>Enterobacterales</taxon>
        <taxon>Enterobacteriaceae</taxon>
        <taxon>Klebsiella/Raoultella group</taxon>
        <taxon>Klebsiella</taxon>
    </lineage>
</organism>
<dbReference type="RefSeq" id="WP_162626033.1">
    <property type="nucleotide sequence ID" value="NZ_CABEJD010000005.1"/>
</dbReference>
<evidence type="ECO:0000313" key="1">
    <source>
        <dbReference type="EMBL" id="MDC0695248.1"/>
    </source>
</evidence>
<sequence length="86" mass="9874">MEVLAIAWGAKGTASSNVRLSKETRNLVIVNILKSIFARYERTPRRWGDDAAGKNHHTLSERELANKNREQMLHCRHKNLFMPAMS</sequence>
<name>A0ABT5CX22_9ENTR</name>
<dbReference type="EMBL" id="JAQNDI010000015">
    <property type="protein sequence ID" value="MDC0695248.1"/>
    <property type="molecule type" value="Genomic_DNA"/>
</dbReference>
<gene>
    <name evidence="1" type="ORF">PIK62_21930</name>
</gene>
<accession>A0ABT5CX22</accession>
<reference evidence="1 2" key="1">
    <citation type="submission" date="2023-01" db="EMBL/GenBank/DDBJ databases">
        <authorList>
            <person name="Dale J."/>
        </authorList>
    </citation>
    <scope>NUCLEOTIDE SEQUENCE [LARGE SCALE GENOMIC DNA]</scope>
    <source>
        <strain evidence="1 2">2022EL-01098</strain>
    </source>
</reference>